<gene>
    <name evidence="1" type="ORF">SVTN_40280</name>
</gene>
<dbReference type="EMBL" id="CP010408">
    <property type="protein sequence ID" value="AJF70422.1"/>
    <property type="molecule type" value="Genomic_DNA"/>
</dbReference>
<protein>
    <submittedName>
        <fullName evidence="1">Uncharacterized protein</fullName>
    </submittedName>
</protein>
<sequence length="546" mass="59591">MPGVDSWGRLTPWDGPWRLYEKNGMSAYGDSLYQWTMCPQCGLVGAEFCGYAERLSCDCLDDHEHRKVANGSDERLLAAYQAAQSETWQHEALAGTCSTVLWPTVREALIRQPGAAAATENCVGACWPVAQQLCRDQRHPFAPEESKAFGTLCSACPGFVCGRCGEQPAASADAPCRTCEPLVLLTEGQARQRLNVMVTKLSTATRTHGRHVNTIINDSSGVKTRTGASLTQLGAALTNAERWLDDLSSMPADLHSSFDEDPDTLHGPELRKLLATYVGPLSGMSGEPIPAVQIRLNDWMGVSRRAEATDEQLRDAIVQARAWLKNPDSYRAYTHPAPPEPGGLTAPIHTKNAAVDSSCSLCATPVPAGELIGRMPRPREPYLPMAWLCTHCLYHRRATPHLTDVFLRIFHHTFSGSNITPLNTAEATLLLEALLTLPLTNDDEHLQEAITALRQGIDAADPTMPLSYYPARAAVAALHAAAKPQETPDSGTPVLAAVAQHLAEWHHNPQDIDKISYRNRTLWRQAVLEATPAPTVLSQRGGPFWV</sequence>
<dbReference type="AlphaFoldDB" id="A0A0B5IIX8"/>
<evidence type="ECO:0000313" key="2">
    <source>
        <dbReference type="Proteomes" id="UP000031774"/>
    </source>
</evidence>
<proteinExistence type="predicted"/>
<dbReference type="HOGENOM" id="CLU_498671_0_0_11"/>
<geneLocation type="plasmid" evidence="1 2">
    <name>pSVL1</name>
</geneLocation>
<keyword evidence="2" id="KW-1185">Reference proteome</keyword>
<dbReference type="Proteomes" id="UP000031774">
    <property type="component" value="Plasmid pSVL1"/>
</dbReference>
<reference evidence="1 2" key="1">
    <citation type="submission" date="2014-12" db="EMBL/GenBank/DDBJ databases">
        <title>Complete genome sequence of Streptomyces vietnamensis strain GIMV4.0001, a genetic manipulable producer of the benzoisochromanequinone antibiotic granaticin.</title>
        <authorList>
            <person name="Deng M.R."/>
            <person name="Guo J."/>
            <person name="Ma L.Y."/>
            <person name="Feng G.D."/>
            <person name="Mo C.Y."/>
            <person name="Zhu H.H."/>
        </authorList>
    </citation>
    <scope>NUCLEOTIDE SEQUENCE [LARGE SCALE GENOMIC DNA]</scope>
    <source>
        <strain evidence="2">GIMV4.0001</strain>
        <plasmid evidence="1 2">pSVL1</plasmid>
    </source>
</reference>
<accession>A0A0B5IIX8</accession>
<organism evidence="1 2">
    <name type="scientific">Streptomyces vietnamensis</name>
    <dbReference type="NCBI Taxonomy" id="362257"/>
    <lineage>
        <taxon>Bacteria</taxon>
        <taxon>Bacillati</taxon>
        <taxon>Actinomycetota</taxon>
        <taxon>Actinomycetes</taxon>
        <taxon>Kitasatosporales</taxon>
        <taxon>Streptomycetaceae</taxon>
        <taxon>Streptomyces</taxon>
    </lineage>
</organism>
<dbReference type="KEGG" id="svt:SVTN_40280"/>
<keyword evidence="1" id="KW-0614">Plasmid</keyword>
<name>A0A0B5IIX8_9ACTN</name>
<evidence type="ECO:0000313" key="1">
    <source>
        <dbReference type="EMBL" id="AJF70422.1"/>
    </source>
</evidence>